<evidence type="ECO:0000256" key="1">
    <source>
        <dbReference type="SAM" id="MobiDB-lite"/>
    </source>
</evidence>
<accession>A0A2H1GXH1</accession>
<feature type="compositionally biased region" description="Acidic residues" evidence="1">
    <location>
        <begin position="362"/>
        <end position="403"/>
    </location>
</feature>
<name>A0A2H1GXH1_ZYMTR</name>
<dbReference type="Proteomes" id="UP000245764">
    <property type="component" value="Chromosome 9"/>
</dbReference>
<evidence type="ECO:0000313" key="2">
    <source>
        <dbReference type="EMBL" id="SMR58259.1"/>
    </source>
</evidence>
<sequence length="460" mass="51551">MATHPPKDIQDVHHDSSPLDDAIKAAAGDHAEPCDHTSIQPLSTSAPIVQPEARGIAAQKVFGTGELLEETLSYLDPADILNAMIVQRHWRDSIEGSIKLKRLLGLAPGGNLFYSPFYGSSVEYNHNTASIVERPLKAARDFQHSYVGNRLRKDLTAYFPELDPTLFNVTFKFSAVARSDPVDYVESPEPLLQNPGSRIRDMAICTPPLKNVSVSLECWDCIYQIDRDSHDSYRPITSSSVRGVTIGDMADAALSLARTKHRKCPARYFYFGGSVDVEPEDPIVKSRIFEQAAMEAKNKYRNIVRVAFETEEERERKAERRAASSRWSPLVVDEDLKKRAAAVILPWTKPGKGPEMFEYEFNSDDEEGWGDCEEFMESESSEAEEYDEGGDAEKEPDDDDDAKEDVKEPEDQATEPRSEADDGDEDHDEEVHFAVGKPSVQHGSAHDEWDGLKQIETAKW</sequence>
<evidence type="ECO:0000313" key="3">
    <source>
        <dbReference type="Proteomes" id="UP000245764"/>
    </source>
</evidence>
<dbReference type="CDD" id="cd09917">
    <property type="entry name" value="F-box_SF"/>
    <property type="match status" value="1"/>
</dbReference>
<feature type="region of interest" description="Disordered" evidence="1">
    <location>
        <begin position="362"/>
        <end position="460"/>
    </location>
</feature>
<dbReference type="SUPFAM" id="SSF81383">
    <property type="entry name" value="F-box domain"/>
    <property type="match status" value="1"/>
</dbReference>
<organism evidence="2 3">
    <name type="scientific">Zymoseptoria tritici ST99CH_1E4</name>
    <dbReference type="NCBI Taxonomy" id="1276532"/>
    <lineage>
        <taxon>Eukaryota</taxon>
        <taxon>Fungi</taxon>
        <taxon>Dikarya</taxon>
        <taxon>Ascomycota</taxon>
        <taxon>Pezizomycotina</taxon>
        <taxon>Dothideomycetes</taxon>
        <taxon>Dothideomycetidae</taxon>
        <taxon>Mycosphaerellales</taxon>
        <taxon>Mycosphaerellaceae</taxon>
        <taxon>Zymoseptoria</taxon>
    </lineage>
</organism>
<reference evidence="3" key="1">
    <citation type="submission" date="2017-05" db="EMBL/GenBank/DDBJ databases">
        <authorList>
            <person name="Song R."/>
            <person name="Chenine A.L."/>
            <person name="Ruprecht R.M."/>
        </authorList>
    </citation>
    <scope>NUCLEOTIDE SEQUENCE [LARGE SCALE GENOMIC DNA]</scope>
</reference>
<feature type="compositionally biased region" description="Basic and acidic residues" evidence="1">
    <location>
        <begin position="404"/>
        <end position="420"/>
    </location>
</feature>
<gene>
    <name evidence="2" type="ORF">ZT1E4_G8994</name>
</gene>
<proteinExistence type="predicted"/>
<evidence type="ECO:0008006" key="4">
    <source>
        <dbReference type="Google" id="ProtNLM"/>
    </source>
</evidence>
<feature type="compositionally biased region" description="Basic and acidic residues" evidence="1">
    <location>
        <begin position="444"/>
        <end position="460"/>
    </location>
</feature>
<dbReference type="AlphaFoldDB" id="A0A2H1GXH1"/>
<protein>
    <recommendedName>
        <fullName evidence="4">F-box domain-containing protein</fullName>
    </recommendedName>
</protein>
<dbReference type="InterPro" id="IPR036047">
    <property type="entry name" value="F-box-like_dom_sf"/>
</dbReference>
<dbReference type="EMBL" id="LT854261">
    <property type="protein sequence ID" value="SMR58259.1"/>
    <property type="molecule type" value="Genomic_DNA"/>
</dbReference>